<protein>
    <submittedName>
        <fullName evidence="2">Membrane protein</fullName>
    </submittedName>
</protein>
<dbReference type="Proteomes" id="UP000008963">
    <property type="component" value="Chromosome"/>
</dbReference>
<reference evidence="3" key="1">
    <citation type="journal article" date="2013" name="ISME J.">
        <title>A small predatory core genome in the divergent marine Bacteriovorax marinus SJ and the terrestrial Bdellovibrio bacteriovorus.</title>
        <authorList>
            <person name="Crossman L.C."/>
            <person name="Chen H."/>
            <person name="Cerdeno-Tarraga A.M."/>
            <person name="Brooks K."/>
            <person name="Quail M.A."/>
            <person name="Pineiro S.A."/>
            <person name="Hobley L."/>
            <person name="Sockett R.E."/>
            <person name="Bentley S.D."/>
            <person name="Parkhill J."/>
            <person name="Williams H.N."/>
            <person name="Stine O.C."/>
        </authorList>
    </citation>
    <scope>NUCLEOTIDE SEQUENCE [LARGE SCALE GENOMIC DNA]</scope>
    <source>
        <strain evidence="3">ATCC BAA-682 / DSM 15412 / SJ</strain>
    </source>
</reference>
<keyword evidence="1" id="KW-0812">Transmembrane</keyword>
<dbReference type="AlphaFoldDB" id="E1X554"/>
<feature type="transmembrane region" description="Helical" evidence="1">
    <location>
        <begin position="187"/>
        <end position="211"/>
    </location>
</feature>
<dbReference type="RefSeq" id="WP_014243312.1">
    <property type="nucleotide sequence ID" value="NC_016620.1"/>
</dbReference>
<evidence type="ECO:0000313" key="3">
    <source>
        <dbReference type="Proteomes" id="UP000008963"/>
    </source>
</evidence>
<gene>
    <name evidence="2" type="ordered locus">BMS_0618</name>
</gene>
<accession>E1X554</accession>
<keyword evidence="1" id="KW-1133">Transmembrane helix</keyword>
<evidence type="ECO:0000256" key="1">
    <source>
        <dbReference type="SAM" id="Phobius"/>
    </source>
</evidence>
<dbReference type="HOGENOM" id="CLU_1265467_0_0_7"/>
<evidence type="ECO:0000313" key="2">
    <source>
        <dbReference type="EMBL" id="CBW25525.1"/>
    </source>
</evidence>
<proteinExistence type="predicted"/>
<organism evidence="2 3">
    <name type="scientific">Halobacteriovorax marinus (strain ATCC BAA-682 / DSM 15412 / SJ)</name>
    <name type="common">Bacteriovorax marinus</name>
    <dbReference type="NCBI Taxonomy" id="862908"/>
    <lineage>
        <taxon>Bacteria</taxon>
        <taxon>Pseudomonadati</taxon>
        <taxon>Bdellovibrionota</taxon>
        <taxon>Bacteriovoracia</taxon>
        <taxon>Bacteriovoracales</taxon>
        <taxon>Halobacteriovoraceae</taxon>
        <taxon>Halobacteriovorax</taxon>
    </lineage>
</organism>
<keyword evidence="1" id="KW-0472">Membrane</keyword>
<sequence length="218" mass="25554">MDLNIDPRKGNSNFLHTRVNEIKRCQKCNSVFLDNGECESCGLQVDFDFLGDPLGEKSFYSIRENYWESLGPITKLHEDLEHFDSPNFNRYKRKLLMRYNVLLDYFYNRANFRVEDRNLYLQEFTDLIMELIKYGVNEDELWKNVDENSELQSLYLKINDSIKYAKEAKEKSPSLILSILDFRVFGLVRVGVIATTFLGGLGVVAAALSLYRYMLFNY</sequence>
<name>E1X554_HALMS</name>
<dbReference type="KEGG" id="bmx:BMS_0618"/>
<dbReference type="OrthoDB" id="5291586at2"/>
<keyword evidence="3" id="KW-1185">Reference proteome</keyword>
<dbReference type="EMBL" id="FQ312005">
    <property type="protein sequence ID" value="CBW25525.1"/>
    <property type="molecule type" value="Genomic_DNA"/>
</dbReference>
<dbReference type="PATRIC" id="fig|862908.3.peg.593"/>